<evidence type="ECO:0008006" key="3">
    <source>
        <dbReference type="Google" id="ProtNLM"/>
    </source>
</evidence>
<proteinExistence type="predicted"/>
<reference evidence="1" key="1">
    <citation type="submission" date="2020-10" db="EMBL/GenBank/DDBJ databases">
        <authorList>
            <person name="Gilroy R."/>
        </authorList>
    </citation>
    <scope>NUCLEOTIDE SEQUENCE</scope>
    <source>
        <strain evidence="1">ChiW25-3613</strain>
    </source>
</reference>
<gene>
    <name evidence="1" type="ORF">IAB90_05020</name>
</gene>
<dbReference type="Gene3D" id="2.70.98.10">
    <property type="match status" value="1"/>
</dbReference>
<name>A0A9D1AIG5_9FIRM</name>
<evidence type="ECO:0000313" key="2">
    <source>
        <dbReference type="Proteomes" id="UP000824179"/>
    </source>
</evidence>
<accession>A0A9D1AIG5</accession>
<dbReference type="GO" id="GO:0030246">
    <property type="term" value="F:carbohydrate binding"/>
    <property type="evidence" value="ECO:0007669"/>
    <property type="project" value="InterPro"/>
</dbReference>
<dbReference type="Pfam" id="PF01263">
    <property type="entry name" value="Aldose_epim"/>
    <property type="match status" value="1"/>
</dbReference>
<reference evidence="1" key="2">
    <citation type="journal article" date="2021" name="PeerJ">
        <title>Extensive microbial diversity within the chicken gut microbiome revealed by metagenomics and culture.</title>
        <authorList>
            <person name="Gilroy R."/>
            <person name="Ravi A."/>
            <person name="Getino M."/>
            <person name="Pursley I."/>
            <person name="Horton D.L."/>
            <person name="Alikhan N.F."/>
            <person name="Baker D."/>
            <person name="Gharbi K."/>
            <person name="Hall N."/>
            <person name="Watson M."/>
            <person name="Adriaenssens E.M."/>
            <person name="Foster-Nyarko E."/>
            <person name="Jarju S."/>
            <person name="Secka A."/>
            <person name="Antonio M."/>
            <person name="Oren A."/>
            <person name="Chaudhuri R.R."/>
            <person name="La Ragione R."/>
            <person name="Hildebrand F."/>
            <person name="Pallen M.J."/>
        </authorList>
    </citation>
    <scope>NUCLEOTIDE SEQUENCE</scope>
    <source>
        <strain evidence="1">ChiW25-3613</strain>
    </source>
</reference>
<dbReference type="InterPro" id="IPR008183">
    <property type="entry name" value="Aldose_1/G6P_1-epimerase"/>
</dbReference>
<dbReference type="EMBL" id="DVHB01000084">
    <property type="protein sequence ID" value="HIR39729.1"/>
    <property type="molecule type" value="Genomic_DNA"/>
</dbReference>
<dbReference type="GO" id="GO:0016853">
    <property type="term" value="F:isomerase activity"/>
    <property type="evidence" value="ECO:0007669"/>
    <property type="project" value="InterPro"/>
</dbReference>
<comment type="caution">
    <text evidence="1">The sequence shown here is derived from an EMBL/GenBank/DDBJ whole genome shotgun (WGS) entry which is preliminary data.</text>
</comment>
<protein>
    <recommendedName>
        <fullName evidence="3">Aldose 1-epimerase</fullName>
    </recommendedName>
</protein>
<dbReference type="SUPFAM" id="SSF74650">
    <property type="entry name" value="Galactose mutarotase-like"/>
    <property type="match status" value="1"/>
</dbReference>
<sequence length="274" mass="30727">MLHCIENEFLKLTVNDEGGSMHSLVYKPADEERLWQGGEAWSSRDIVIFPIVGHAAPFEVCGKTYELKSHGLARYTRLAAERERGDKITLSFSSDSHTLERYPFEFDFAISYELDKNTLKVTYRVRSKGGVMPFYVGGHPGMYAPGGGAVIEFENEEHPVIYPLEGGAAALPHLKRFVADKAFFKECKTFQLGGLSGGAIYARTQDGYTYTYRSDCPVVAFWSNENGGDYVCVEPWWGINDNPAFPREFSLKPYVNFERGGGSTFSYTLAINKD</sequence>
<organism evidence="1 2">
    <name type="scientific">Candidatus Coproplasma stercoripullorum</name>
    <dbReference type="NCBI Taxonomy" id="2840751"/>
    <lineage>
        <taxon>Bacteria</taxon>
        <taxon>Bacillati</taxon>
        <taxon>Bacillota</taxon>
        <taxon>Clostridia</taxon>
        <taxon>Eubacteriales</taxon>
        <taxon>Candidatus Coproplasma</taxon>
    </lineage>
</organism>
<dbReference type="AlphaFoldDB" id="A0A9D1AIG5"/>
<dbReference type="GO" id="GO:0005975">
    <property type="term" value="P:carbohydrate metabolic process"/>
    <property type="evidence" value="ECO:0007669"/>
    <property type="project" value="InterPro"/>
</dbReference>
<dbReference type="Proteomes" id="UP000824179">
    <property type="component" value="Unassembled WGS sequence"/>
</dbReference>
<dbReference type="InterPro" id="IPR014718">
    <property type="entry name" value="GH-type_carb-bd"/>
</dbReference>
<dbReference type="InterPro" id="IPR011013">
    <property type="entry name" value="Gal_mutarotase_sf_dom"/>
</dbReference>
<evidence type="ECO:0000313" key="1">
    <source>
        <dbReference type="EMBL" id="HIR39729.1"/>
    </source>
</evidence>